<dbReference type="OrthoDB" id="26518at2759"/>
<evidence type="ECO:0000259" key="4">
    <source>
        <dbReference type="PROSITE" id="PS51444"/>
    </source>
</evidence>
<dbReference type="Gene3D" id="1.10.238.150">
    <property type="entry name" value="Formin, FH3 diaphanous domain"/>
    <property type="match status" value="1"/>
</dbReference>
<feature type="domain" description="WH2" evidence="2">
    <location>
        <begin position="1013"/>
        <end position="1028"/>
    </location>
</feature>
<dbReference type="CDD" id="cd22061">
    <property type="entry name" value="WH2_INF2"/>
    <property type="match status" value="1"/>
</dbReference>
<dbReference type="Pfam" id="PF06367">
    <property type="entry name" value="Drf_FH3"/>
    <property type="match status" value="1"/>
</dbReference>
<dbReference type="PROSITE" id="PS51232">
    <property type="entry name" value="GBD_FH3"/>
    <property type="match status" value="1"/>
</dbReference>
<accession>A0A226MWK9</accession>
<evidence type="ECO:0000313" key="6">
    <source>
        <dbReference type="Proteomes" id="UP000198323"/>
    </source>
</evidence>
<dbReference type="InterPro" id="IPR003124">
    <property type="entry name" value="WH2_dom"/>
</dbReference>
<dbReference type="InterPro" id="IPR010472">
    <property type="entry name" value="FH3_dom"/>
</dbReference>
<dbReference type="STRING" id="9009.A0A226MWK9"/>
<dbReference type="EMBL" id="MCFN01000385">
    <property type="protein sequence ID" value="OXB59490.1"/>
    <property type="molecule type" value="Genomic_DNA"/>
</dbReference>
<dbReference type="Proteomes" id="UP000198323">
    <property type="component" value="Unassembled WGS sequence"/>
</dbReference>
<dbReference type="SMART" id="SM01140">
    <property type="entry name" value="Drf_GBD"/>
    <property type="match status" value="1"/>
</dbReference>
<dbReference type="InterPro" id="IPR015425">
    <property type="entry name" value="FH2_Formin"/>
</dbReference>
<feature type="domain" description="GBD/FH3" evidence="3">
    <location>
        <begin position="1"/>
        <end position="353"/>
    </location>
</feature>
<feature type="region of interest" description="Disordered" evidence="1">
    <location>
        <begin position="1030"/>
        <end position="1058"/>
    </location>
</feature>
<dbReference type="GO" id="GO:0030036">
    <property type="term" value="P:actin cytoskeleton organization"/>
    <property type="evidence" value="ECO:0007669"/>
    <property type="project" value="InterPro"/>
</dbReference>
<feature type="compositionally biased region" description="Pro residues" evidence="1">
    <location>
        <begin position="480"/>
        <end position="500"/>
    </location>
</feature>
<dbReference type="SMART" id="SM01139">
    <property type="entry name" value="Drf_FH3"/>
    <property type="match status" value="1"/>
</dbReference>
<evidence type="ECO:0000313" key="5">
    <source>
        <dbReference type="EMBL" id="OXB59490.1"/>
    </source>
</evidence>
<evidence type="ECO:0000259" key="3">
    <source>
        <dbReference type="PROSITE" id="PS51232"/>
    </source>
</evidence>
<dbReference type="Pfam" id="PF06371">
    <property type="entry name" value="Drf_GBD"/>
    <property type="match status" value="1"/>
</dbReference>
<dbReference type="SMART" id="SM00498">
    <property type="entry name" value="FH2"/>
    <property type="match status" value="1"/>
</dbReference>
<dbReference type="PROSITE" id="PS51444">
    <property type="entry name" value="FH2"/>
    <property type="match status" value="1"/>
</dbReference>
<keyword evidence="6" id="KW-1185">Reference proteome</keyword>
<comment type="caution">
    <text evidence="5">The sequence shown here is derived from an EMBL/GenBank/DDBJ whole genome shotgun (WGS) entry which is preliminary data.</text>
</comment>
<dbReference type="Pfam" id="PF02181">
    <property type="entry name" value="FH2"/>
    <property type="match status" value="2"/>
</dbReference>
<feature type="compositionally biased region" description="Low complexity" evidence="1">
    <location>
        <begin position="406"/>
        <end position="419"/>
    </location>
</feature>
<reference evidence="5 6" key="1">
    <citation type="submission" date="2016-07" db="EMBL/GenBank/DDBJ databases">
        <title>Disparate Historic Effective Population Sizes Predicted by Modern Levels of Genome Diversity for the Scaled Quail (Callipepla squamata) and the Northern Bobwhite (Colinus virginianus): Inferences from First and Second Generation Draft Genome Assemblies for Sympatric New World Quail.</title>
        <authorList>
            <person name="Oldeschulte D.L."/>
            <person name="Halley Y.A."/>
            <person name="Bhattarai E.K."/>
            <person name="Brashear W.A."/>
            <person name="Hill J."/>
            <person name="Metz R.P."/>
            <person name="Johnson C.D."/>
            <person name="Rollins D."/>
            <person name="Peterson M.J."/>
            <person name="Bickhart D.M."/>
            <person name="Decker J.E."/>
            <person name="Seabury C.M."/>
        </authorList>
    </citation>
    <scope>NUCLEOTIDE SEQUENCE [LARGE SCALE GENOMIC DNA]</scope>
    <source>
        <strain evidence="5 6">Texas</strain>
        <tissue evidence="5">Leg muscle</tissue>
    </source>
</reference>
<dbReference type="Gene3D" id="1.20.58.2220">
    <property type="entry name" value="Formin, FH2 domain"/>
    <property type="match status" value="2"/>
</dbReference>
<dbReference type="InterPro" id="IPR011989">
    <property type="entry name" value="ARM-like"/>
</dbReference>
<feature type="compositionally biased region" description="Polar residues" evidence="1">
    <location>
        <begin position="1104"/>
        <end position="1113"/>
    </location>
</feature>
<dbReference type="InterPro" id="IPR014768">
    <property type="entry name" value="GBD/FH3_dom"/>
</dbReference>
<dbReference type="InterPro" id="IPR042201">
    <property type="entry name" value="FH2_Formin_sf"/>
</dbReference>
<dbReference type="PROSITE" id="PS51082">
    <property type="entry name" value="WH2"/>
    <property type="match status" value="1"/>
</dbReference>
<gene>
    <name evidence="5" type="ORF">ASZ78_008315</name>
</gene>
<organism evidence="5 6">
    <name type="scientific">Callipepla squamata</name>
    <name type="common">Scaled quail</name>
    <dbReference type="NCBI Taxonomy" id="9009"/>
    <lineage>
        <taxon>Eukaryota</taxon>
        <taxon>Metazoa</taxon>
        <taxon>Chordata</taxon>
        <taxon>Craniata</taxon>
        <taxon>Vertebrata</taxon>
        <taxon>Euteleostomi</taxon>
        <taxon>Archelosauria</taxon>
        <taxon>Archosauria</taxon>
        <taxon>Dinosauria</taxon>
        <taxon>Saurischia</taxon>
        <taxon>Theropoda</taxon>
        <taxon>Coelurosauria</taxon>
        <taxon>Aves</taxon>
        <taxon>Neognathae</taxon>
        <taxon>Galloanserae</taxon>
        <taxon>Galliformes</taxon>
        <taxon>Odontophoridae</taxon>
        <taxon>Callipepla</taxon>
    </lineage>
</organism>
<name>A0A226MWK9_CALSU</name>
<dbReference type="Pfam" id="PF02205">
    <property type="entry name" value="WH2"/>
    <property type="match status" value="1"/>
</dbReference>
<evidence type="ECO:0008006" key="7">
    <source>
        <dbReference type="Google" id="ProtNLM"/>
    </source>
</evidence>
<dbReference type="PANTHER" id="PTHR46345">
    <property type="entry name" value="INVERTED FORMIN-2"/>
    <property type="match status" value="1"/>
</dbReference>
<dbReference type="SUPFAM" id="SSF101447">
    <property type="entry name" value="Formin homology 2 domain (FH2 domain)"/>
    <property type="match status" value="1"/>
</dbReference>
<feature type="region of interest" description="Disordered" evidence="1">
    <location>
        <begin position="1255"/>
        <end position="1331"/>
    </location>
</feature>
<feature type="region of interest" description="Disordered" evidence="1">
    <location>
        <begin position="1097"/>
        <end position="1150"/>
    </location>
</feature>
<feature type="region of interest" description="Disordered" evidence="1">
    <location>
        <begin position="400"/>
        <end position="500"/>
    </location>
</feature>
<feature type="compositionally biased region" description="Pro residues" evidence="1">
    <location>
        <begin position="441"/>
        <end position="466"/>
    </location>
</feature>
<evidence type="ECO:0000256" key="1">
    <source>
        <dbReference type="SAM" id="MobiDB-lite"/>
    </source>
</evidence>
<dbReference type="GO" id="GO:0003779">
    <property type="term" value="F:actin binding"/>
    <property type="evidence" value="ECO:0007669"/>
    <property type="project" value="InterPro"/>
</dbReference>
<evidence type="ECO:0000259" key="2">
    <source>
        <dbReference type="PROSITE" id="PS51082"/>
    </source>
</evidence>
<proteinExistence type="predicted"/>
<feature type="region of interest" description="Disordered" evidence="1">
    <location>
        <begin position="969"/>
        <end position="994"/>
    </location>
</feature>
<dbReference type="Pfam" id="PF06346">
    <property type="entry name" value="Drf_FH1"/>
    <property type="match status" value="1"/>
</dbReference>
<dbReference type="SUPFAM" id="SSF48371">
    <property type="entry name" value="ARM repeat"/>
    <property type="match status" value="1"/>
</dbReference>
<sequence>MLCLAPKDKKFMMSIKKEGAHKKWAALKEKLGPQDTDQSEANLENAEPELCIRLLQMPSVVNYSGLKKRLENSDDAWMVQFLELCGLDLLLEALDRLSGRGVARISDALLQLTCINCVRAVMNSHRGIEYIVSNEGYVRKLFQALDTTNVMVKKQVFELLAALCIYSSDGHGLALDALDHYKASFELQEEKRNVKNQQYRFSVIMNELSNTDNVPYMVTLLSAINAIILGKEDLRTRTQIRNEFIGLQLLDILDKLRDIEEEDLLIQCDTFEEFKIEDDEELLKICDGINMNDHHEVFSSLFNKVSRSPISIQLLSILQSLLHLEPSHHSSLLLWESLDAVVNRALLLANDIQGNTVEEVIERLLSIKKHPNKQKRAEKRLSGNANGGIQTELEPCTSAVQSLVGSPNPSKAPAAPSEPQGCEEKTSSSQLSSCFTSSQTPNPPPNAAPAPPPPPPPPPLPPPLPSSPAITAPTASMNSPPAPPLPGIPPPPPPLPGMAVVPPPPPLPGMGGIPPPPPLPGMGGIPPPPPLPGMGGIPPPPPLPGMGGIPPPPPLPGMGGIPPPPPLPGMVGIPPPPPLPGMGGIPPPPPPLPGMAGDHIEAVVASQFSCPLGSIRPPRKAVKTPTLRMKKLNWQKLPSNVVRESHSMWASVSSSSEETIEPNYTSIEQLFCFPQPTPKEKTAAPVKAEPKEITFLDSKKSLNLNIFLKQFKCSNEEVAAMVQNGDRTKFDVEVLKQLLKLLPEKHEIENLKAFKEEKSKLANADQFYLLLLQIPSYQLRIECMLICEETTVVLDMIQPKAEVIRKACEEGSPEEGSSAVVVQSTAPSLSLSHSVNDTHFSFLLQEVENSHTDLLELPEDLEYVSKAAGINLDIIRSESSANLKKLLELQRKVSSANDDVKQQYEKPIQDSIDASRKLEEDFETIDRKREELANYLCEDPGKLSLEDVFSTMKAFRDLFIRALKENKDRKEQAAKAEKRKKQLEEEEGKRQKGENGKVIKKGLVKQEDVCVIDALLADIRKGFTLRKTKNRHESDALPKTLPAEIPEESQSGKDTDPTVPAAISSHLARKIWLFSDVTLLIWLISCFLFEGKSIKDPQGGGQQMDDSTPSSATALPEMGRDVGDASAPNQALPENNAGRNLSPGSRTEGPLVNLVEADGAGQGAGMASLQPGLGSGAISFSAANIGANITFVSSSSGAALREQLNGSISEEQDDRCPADGLESYKLAQDTQLSQNGGNPSTPSAPCDVAHQAELKEVAKENEDPGTDSLLDTSQEKSFSEEPATDSSCSATLPPGETHTDREKQRTSGKRRKKKRHSKSYSGSLYSPQARS</sequence>
<feature type="domain" description="FH2" evidence="4">
    <location>
        <begin position="619"/>
        <end position="985"/>
    </location>
</feature>
<feature type="compositionally biased region" description="Polar residues" evidence="1">
    <location>
        <begin position="1127"/>
        <end position="1145"/>
    </location>
</feature>
<dbReference type="InterPro" id="IPR016024">
    <property type="entry name" value="ARM-type_fold"/>
</dbReference>
<dbReference type="InterPro" id="IPR010473">
    <property type="entry name" value="GTPase-bd"/>
</dbReference>
<feature type="compositionally biased region" description="Low complexity" evidence="1">
    <location>
        <begin position="427"/>
        <end position="440"/>
    </location>
</feature>
<dbReference type="Gene3D" id="1.25.10.10">
    <property type="entry name" value="Leucine-rich Repeat Variant"/>
    <property type="match status" value="1"/>
</dbReference>
<protein>
    <recommendedName>
        <fullName evidence="7">Inverted formin, FH2 and WH2 domain containing</fullName>
    </recommendedName>
</protein>
<feature type="region of interest" description="Disordered" evidence="1">
    <location>
        <begin position="371"/>
        <end position="390"/>
    </location>
</feature>
<dbReference type="GO" id="GO:0031267">
    <property type="term" value="F:small GTPase binding"/>
    <property type="evidence" value="ECO:0007669"/>
    <property type="project" value="InterPro"/>
</dbReference>
<dbReference type="PANTHER" id="PTHR46345:SF5">
    <property type="entry name" value="INVERTED FORMIN-2"/>
    <property type="match status" value="1"/>
</dbReference>
<feature type="compositionally biased region" description="Basic residues" evidence="1">
    <location>
        <begin position="1306"/>
        <end position="1318"/>
    </location>
</feature>